<name>A0A3E0X0E7_9BACI</name>
<keyword evidence="1" id="KW-0812">Transmembrane</keyword>
<dbReference type="AlphaFoldDB" id="A0A3E0X0E7"/>
<evidence type="ECO:0008006" key="4">
    <source>
        <dbReference type="Google" id="ProtNLM"/>
    </source>
</evidence>
<evidence type="ECO:0000313" key="3">
    <source>
        <dbReference type="Proteomes" id="UP000256488"/>
    </source>
</evidence>
<sequence>MVTSILILVSFLLHMVAFTVIFQLYKRMNANQQLDTSEIDALLAEYIDEIKKENIRLQQQLVTLNKRENVETNQIQLVEKEEQDDSYNNEQQDEITTSLQAKILQLHSQGYTASEIARQLNCGKTEVALTIKFQQNAKLDSSK</sequence>
<keyword evidence="1" id="KW-1133">Transmembrane helix</keyword>
<dbReference type="Pfam" id="PF19610">
    <property type="entry name" value="DUF6115"/>
    <property type="match status" value="1"/>
</dbReference>
<dbReference type="EMBL" id="NFZX01000001">
    <property type="protein sequence ID" value="RFA37735.1"/>
    <property type="molecule type" value="Genomic_DNA"/>
</dbReference>
<accession>A0A3E0X0E7</accession>
<evidence type="ECO:0000256" key="1">
    <source>
        <dbReference type="SAM" id="Phobius"/>
    </source>
</evidence>
<gene>
    <name evidence="2" type="ORF">CAI16_01135</name>
</gene>
<proteinExistence type="predicted"/>
<protein>
    <recommendedName>
        <fullName evidence="4">Resolvase HTH domain-containing protein</fullName>
    </recommendedName>
</protein>
<dbReference type="Proteomes" id="UP000256488">
    <property type="component" value="Unassembled WGS sequence"/>
</dbReference>
<feature type="transmembrane region" description="Helical" evidence="1">
    <location>
        <begin position="6"/>
        <end position="25"/>
    </location>
</feature>
<dbReference type="InterPro" id="IPR046118">
    <property type="entry name" value="DUF6115"/>
</dbReference>
<organism evidence="2 3">
    <name type="scientific">Virgibacillus dokdonensis</name>
    <dbReference type="NCBI Taxonomy" id="302167"/>
    <lineage>
        <taxon>Bacteria</taxon>
        <taxon>Bacillati</taxon>
        <taxon>Bacillota</taxon>
        <taxon>Bacilli</taxon>
        <taxon>Bacillales</taxon>
        <taxon>Bacillaceae</taxon>
        <taxon>Virgibacillus</taxon>
    </lineage>
</organism>
<evidence type="ECO:0000313" key="2">
    <source>
        <dbReference type="EMBL" id="RFA37735.1"/>
    </source>
</evidence>
<reference evidence="2 3" key="1">
    <citation type="submission" date="2017-05" db="EMBL/GenBank/DDBJ databases">
        <title>Virgibacillus sp. AK90 isolated from a saltern of Kakinada, India.</title>
        <authorList>
            <person name="Gupta V."/>
            <person name="Sidhu C."/>
            <person name="Korpole S."/>
            <person name="Pinnaka A.K."/>
        </authorList>
    </citation>
    <scope>NUCLEOTIDE SEQUENCE [LARGE SCALE GENOMIC DNA]</scope>
    <source>
        <strain evidence="2 3">AK90</strain>
    </source>
</reference>
<comment type="caution">
    <text evidence="2">The sequence shown here is derived from an EMBL/GenBank/DDBJ whole genome shotgun (WGS) entry which is preliminary data.</text>
</comment>
<keyword evidence="1" id="KW-0472">Membrane</keyword>